<protein>
    <recommendedName>
        <fullName evidence="5">7-alpha-hydroxysteroid dehydrogenase</fullName>
    </recommendedName>
</protein>
<dbReference type="CDD" id="cd05233">
    <property type="entry name" value="SDR_c"/>
    <property type="match status" value="1"/>
</dbReference>
<dbReference type="NCBIfam" id="NF005559">
    <property type="entry name" value="PRK07231.1"/>
    <property type="match status" value="1"/>
</dbReference>
<dbReference type="Proteomes" id="UP000003917">
    <property type="component" value="Unassembled WGS sequence"/>
</dbReference>
<evidence type="ECO:0000256" key="1">
    <source>
        <dbReference type="ARBA" id="ARBA00006484"/>
    </source>
</evidence>
<dbReference type="FunFam" id="3.40.50.720:FF:000084">
    <property type="entry name" value="Short-chain dehydrogenase reductase"/>
    <property type="match status" value="1"/>
</dbReference>
<name>I9K7J2_BACFG</name>
<organism evidence="3 4">
    <name type="scientific">Bacteroides fragilis CL05T12C13</name>
    <dbReference type="NCBI Taxonomy" id="997881"/>
    <lineage>
        <taxon>Bacteria</taxon>
        <taxon>Pseudomonadati</taxon>
        <taxon>Bacteroidota</taxon>
        <taxon>Bacteroidia</taxon>
        <taxon>Bacteroidales</taxon>
        <taxon>Bacteroidaceae</taxon>
        <taxon>Bacteroides</taxon>
    </lineage>
</organism>
<dbReference type="HOGENOM" id="CLU_010194_1_0_10"/>
<keyword evidence="2" id="KW-0560">Oxidoreductase</keyword>
<dbReference type="InterPro" id="IPR002347">
    <property type="entry name" value="SDR_fam"/>
</dbReference>
<evidence type="ECO:0008006" key="5">
    <source>
        <dbReference type="Google" id="ProtNLM"/>
    </source>
</evidence>
<dbReference type="EMBL" id="AGXP01000028">
    <property type="protein sequence ID" value="EIY95754.1"/>
    <property type="molecule type" value="Genomic_DNA"/>
</dbReference>
<sequence>MNKFENKIIIITGAAGGIGASTTRRIVSEGGKVVIADYSREKADQFAAELSNSGADVRPVYFSATELKSCKELITFTMKEYGQIDVLVNNVGGTNPRRDTNIENLDMDYFDEAFHLNLSCTMYLSQLVIPIMSAQGGGNIVNVASISGITADSNGTLYGASKAGVINLTKYIATQTGKKNIRCNAVAPGLILTPAALNNLNEEVRKIFLGQCATPYLGEPQDVAATIAFLASEDARYITGQTIVVDGGLTIHNPTINLV</sequence>
<accession>I9K7J2</accession>
<proteinExistence type="inferred from homology"/>
<dbReference type="PRINTS" id="PR00081">
    <property type="entry name" value="GDHRDH"/>
</dbReference>
<reference evidence="3 4" key="1">
    <citation type="submission" date="2012-02" db="EMBL/GenBank/DDBJ databases">
        <title>The Genome Sequence of Bacteroides fragilis CL05T12C13.</title>
        <authorList>
            <consortium name="The Broad Institute Genome Sequencing Platform"/>
            <person name="Earl A."/>
            <person name="Ward D."/>
            <person name="Feldgarden M."/>
            <person name="Gevers D."/>
            <person name="Zitomersky N.L."/>
            <person name="Coyne M.J."/>
            <person name="Comstock L.E."/>
            <person name="Young S.K."/>
            <person name="Zeng Q."/>
            <person name="Gargeya S."/>
            <person name="Fitzgerald M."/>
            <person name="Haas B."/>
            <person name="Abouelleil A."/>
            <person name="Alvarado L."/>
            <person name="Arachchi H.M."/>
            <person name="Berlin A."/>
            <person name="Chapman S.B."/>
            <person name="Gearin G."/>
            <person name="Goldberg J."/>
            <person name="Griggs A."/>
            <person name="Gujja S."/>
            <person name="Hansen M."/>
            <person name="Heiman D."/>
            <person name="Howarth C."/>
            <person name="Larimer J."/>
            <person name="Lui A."/>
            <person name="MacDonald P.J.P."/>
            <person name="McCowen C."/>
            <person name="Montmayeur A."/>
            <person name="Murphy C."/>
            <person name="Neiman D."/>
            <person name="Pearson M."/>
            <person name="Priest M."/>
            <person name="Roberts A."/>
            <person name="Saif S."/>
            <person name="Shea T."/>
            <person name="Sisk P."/>
            <person name="Stolte C."/>
            <person name="Sykes S."/>
            <person name="Wortman J."/>
            <person name="Nusbaum C."/>
            <person name="Birren B."/>
        </authorList>
    </citation>
    <scope>NUCLEOTIDE SEQUENCE [LARGE SCALE GENOMIC DNA]</scope>
    <source>
        <strain evidence="3 4">CL05T12C13</strain>
    </source>
</reference>
<dbReference type="Gene3D" id="3.40.50.720">
    <property type="entry name" value="NAD(P)-binding Rossmann-like Domain"/>
    <property type="match status" value="1"/>
</dbReference>
<evidence type="ECO:0000313" key="3">
    <source>
        <dbReference type="EMBL" id="EIY95754.1"/>
    </source>
</evidence>
<dbReference type="PATRIC" id="fig|997881.3.peg.2874"/>
<evidence type="ECO:0000256" key="2">
    <source>
        <dbReference type="ARBA" id="ARBA00023002"/>
    </source>
</evidence>
<dbReference type="SUPFAM" id="SSF51735">
    <property type="entry name" value="NAD(P)-binding Rossmann-fold domains"/>
    <property type="match status" value="1"/>
</dbReference>
<dbReference type="PANTHER" id="PTHR24321:SF8">
    <property type="entry name" value="ESTRADIOL 17-BETA-DEHYDROGENASE 8-RELATED"/>
    <property type="match status" value="1"/>
</dbReference>
<dbReference type="Pfam" id="PF13561">
    <property type="entry name" value="adh_short_C2"/>
    <property type="match status" value="1"/>
</dbReference>
<dbReference type="AlphaFoldDB" id="I9K7J2"/>
<gene>
    <name evidence="3" type="ORF">HMPREF1080_02726</name>
</gene>
<comment type="caution">
    <text evidence="3">The sequence shown here is derived from an EMBL/GenBank/DDBJ whole genome shotgun (WGS) entry which is preliminary data.</text>
</comment>
<dbReference type="InterPro" id="IPR036291">
    <property type="entry name" value="NAD(P)-bd_dom_sf"/>
</dbReference>
<comment type="similarity">
    <text evidence="1">Belongs to the short-chain dehydrogenases/reductases (SDR) family.</text>
</comment>
<dbReference type="PANTHER" id="PTHR24321">
    <property type="entry name" value="DEHYDROGENASES, SHORT CHAIN"/>
    <property type="match status" value="1"/>
</dbReference>
<evidence type="ECO:0000313" key="4">
    <source>
        <dbReference type="Proteomes" id="UP000003917"/>
    </source>
</evidence>
<dbReference type="PRINTS" id="PR00080">
    <property type="entry name" value="SDRFAMILY"/>
</dbReference>
<dbReference type="GO" id="GO:0016491">
    <property type="term" value="F:oxidoreductase activity"/>
    <property type="evidence" value="ECO:0007669"/>
    <property type="project" value="UniProtKB-KW"/>
</dbReference>
<dbReference type="RefSeq" id="WP_005802528.1">
    <property type="nucleotide sequence ID" value="NZ_JH724195.1"/>
</dbReference>